<comment type="caution">
    <text evidence="2">The sequence shown here is derived from an EMBL/GenBank/DDBJ whole genome shotgun (WGS) entry which is preliminary data.</text>
</comment>
<dbReference type="InterPro" id="IPR036165">
    <property type="entry name" value="YefM-like_sf"/>
</dbReference>
<dbReference type="SUPFAM" id="SSF143120">
    <property type="entry name" value="YefM-like"/>
    <property type="match status" value="1"/>
</dbReference>
<sequence>MPREISQRELRNGSGAILEAAAGGEISVVTRNGTPMAELRPLGERTFADTDEALRAAARMPPVDSARLRDELDGALDQEPFGE</sequence>
<evidence type="ECO:0000313" key="3">
    <source>
        <dbReference type="Proteomes" id="UP000317422"/>
    </source>
</evidence>
<name>A0A543N7B3_9ACTN</name>
<dbReference type="RefSeq" id="WP_141926138.1">
    <property type="nucleotide sequence ID" value="NZ_VFQC01000003.1"/>
</dbReference>
<accession>A0A543N7B3</accession>
<dbReference type="AlphaFoldDB" id="A0A543N7B3"/>
<proteinExistence type="inferred from homology"/>
<evidence type="ECO:0000256" key="1">
    <source>
        <dbReference type="ARBA" id="ARBA00009981"/>
    </source>
</evidence>
<reference evidence="2 3" key="1">
    <citation type="submission" date="2019-06" db="EMBL/GenBank/DDBJ databases">
        <title>Sequencing the genomes of 1000 actinobacteria strains.</title>
        <authorList>
            <person name="Klenk H.-P."/>
        </authorList>
    </citation>
    <scope>NUCLEOTIDE SEQUENCE [LARGE SCALE GENOMIC DNA]</scope>
    <source>
        <strain evidence="2 3">DSM 45015</strain>
    </source>
</reference>
<dbReference type="OrthoDB" id="33091at2"/>
<evidence type="ECO:0000313" key="2">
    <source>
        <dbReference type="EMBL" id="TQN27718.1"/>
    </source>
</evidence>
<dbReference type="Proteomes" id="UP000317422">
    <property type="component" value="Unassembled WGS sequence"/>
</dbReference>
<dbReference type="EMBL" id="VFQC01000003">
    <property type="protein sequence ID" value="TQN27718.1"/>
    <property type="molecule type" value="Genomic_DNA"/>
</dbReference>
<protein>
    <recommendedName>
        <fullName evidence="4">Antitoxin</fullName>
    </recommendedName>
</protein>
<organism evidence="2 3">
    <name type="scientific">Haloactinospora alba</name>
    <dbReference type="NCBI Taxonomy" id="405555"/>
    <lineage>
        <taxon>Bacteria</taxon>
        <taxon>Bacillati</taxon>
        <taxon>Actinomycetota</taxon>
        <taxon>Actinomycetes</taxon>
        <taxon>Streptosporangiales</taxon>
        <taxon>Nocardiopsidaceae</taxon>
        <taxon>Haloactinospora</taxon>
    </lineage>
</organism>
<gene>
    <name evidence="2" type="ORF">FHX37_4447</name>
</gene>
<keyword evidence="3" id="KW-1185">Reference proteome</keyword>
<comment type="similarity">
    <text evidence="1">Belongs to the phD/YefM antitoxin family.</text>
</comment>
<evidence type="ECO:0008006" key="4">
    <source>
        <dbReference type="Google" id="ProtNLM"/>
    </source>
</evidence>